<evidence type="ECO:0000256" key="4">
    <source>
        <dbReference type="SAM" id="Phobius"/>
    </source>
</evidence>
<feature type="transmembrane region" description="Helical" evidence="4">
    <location>
        <begin position="377"/>
        <end position="399"/>
    </location>
</feature>
<evidence type="ECO:0000259" key="5">
    <source>
        <dbReference type="PROSITE" id="PS50850"/>
    </source>
</evidence>
<dbReference type="PROSITE" id="PS50850">
    <property type="entry name" value="MFS"/>
    <property type="match status" value="1"/>
</dbReference>
<sequence>METNAVESKFSFGSYTRLLSGPGHAALSLFGLLLRFPVAMRSISCIMLLSATTNSLWIAGTVAGTLMITQALASPILGGFADRFSQRKVLIVTSCCHIIAIALLIALVFLDAHLWLIMAAAIGIGCSSVPVDGFIRTRWAAMVTDEALRTAYALETVLDEIIFLLGPLVAIVLATVLHPAAGLALCAAFTFSGSMALVLHRRSEPVIVQKVDEKNRRAISMIWVRSLMVSYAAVGIFLGSIDVMMIAFAKEVGNPTLAGVLLSICAGGSLVGGLCYGAMNWSIPQPRLLLLTSATLFAGTVPLVFTSSPLVMGVSAFIAGLSVAPLLITCSNLLESLTPKGCLSEGFSWLSSAGWLGFSFGVSVGGQLSDQTGAAQVAWIALAAGMLALLASLFSQSLLSKKSMPSPI</sequence>
<dbReference type="EMBL" id="UGYN01000002">
    <property type="protein sequence ID" value="SUI83663.1"/>
    <property type="molecule type" value="Genomic_DNA"/>
</dbReference>
<keyword evidence="3 4" id="KW-0472">Membrane</keyword>
<evidence type="ECO:0000256" key="1">
    <source>
        <dbReference type="ARBA" id="ARBA00022692"/>
    </source>
</evidence>
<feature type="transmembrane region" description="Helical" evidence="4">
    <location>
        <begin position="27"/>
        <end position="50"/>
    </location>
</feature>
<evidence type="ECO:0000256" key="2">
    <source>
        <dbReference type="ARBA" id="ARBA00022989"/>
    </source>
</evidence>
<evidence type="ECO:0000313" key="7">
    <source>
        <dbReference type="Proteomes" id="UP000255529"/>
    </source>
</evidence>
<dbReference type="AlphaFoldDB" id="A0A380AMH5"/>
<feature type="transmembrane region" description="Helical" evidence="4">
    <location>
        <begin position="89"/>
        <end position="109"/>
    </location>
</feature>
<keyword evidence="1 4" id="KW-0812">Transmembrane</keyword>
<organism evidence="6 7">
    <name type="scientific">Serratia quinivorans</name>
    <dbReference type="NCBI Taxonomy" id="137545"/>
    <lineage>
        <taxon>Bacteria</taxon>
        <taxon>Pseudomonadati</taxon>
        <taxon>Pseudomonadota</taxon>
        <taxon>Gammaproteobacteria</taxon>
        <taxon>Enterobacterales</taxon>
        <taxon>Yersiniaceae</taxon>
        <taxon>Serratia</taxon>
    </lineage>
</organism>
<feature type="transmembrane region" description="Helical" evidence="4">
    <location>
        <begin position="346"/>
        <end position="365"/>
    </location>
</feature>
<gene>
    <name evidence="6" type="ORF">NCTC11544_04554</name>
</gene>
<feature type="transmembrane region" description="Helical" evidence="4">
    <location>
        <begin position="311"/>
        <end position="334"/>
    </location>
</feature>
<keyword evidence="2 4" id="KW-1133">Transmembrane helix</keyword>
<feature type="transmembrane region" description="Helical" evidence="4">
    <location>
        <begin position="115"/>
        <end position="135"/>
    </location>
</feature>
<dbReference type="InterPro" id="IPR036259">
    <property type="entry name" value="MFS_trans_sf"/>
</dbReference>
<feature type="domain" description="Major facilitator superfamily (MFS) profile" evidence="5">
    <location>
        <begin position="218"/>
        <end position="408"/>
    </location>
</feature>
<evidence type="ECO:0000256" key="3">
    <source>
        <dbReference type="ARBA" id="ARBA00023136"/>
    </source>
</evidence>
<dbReference type="GO" id="GO:0022857">
    <property type="term" value="F:transmembrane transporter activity"/>
    <property type="evidence" value="ECO:0007669"/>
    <property type="project" value="InterPro"/>
</dbReference>
<feature type="transmembrane region" description="Helical" evidence="4">
    <location>
        <begin position="180"/>
        <end position="201"/>
    </location>
</feature>
<accession>A0A380AMH5</accession>
<feature type="transmembrane region" description="Helical" evidence="4">
    <location>
        <begin position="156"/>
        <end position="174"/>
    </location>
</feature>
<dbReference type="SUPFAM" id="SSF103473">
    <property type="entry name" value="MFS general substrate transporter"/>
    <property type="match status" value="1"/>
</dbReference>
<name>A0A380AMH5_9GAMM</name>
<dbReference type="PANTHER" id="PTHR23542:SF1">
    <property type="entry name" value="MAJOR FACILITATOR SUPERFAMILY (MFS) PROFILE DOMAIN-CONTAINING PROTEIN"/>
    <property type="match status" value="1"/>
</dbReference>
<dbReference type="Proteomes" id="UP000255529">
    <property type="component" value="Unassembled WGS sequence"/>
</dbReference>
<feature type="transmembrane region" description="Helical" evidence="4">
    <location>
        <begin position="56"/>
        <end position="77"/>
    </location>
</feature>
<evidence type="ECO:0000313" key="6">
    <source>
        <dbReference type="EMBL" id="SUI83663.1"/>
    </source>
</evidence>
<dbReference type="RefSeq" id="WP_223272837.1">
    <property type="nucleotide sequence ID" value="NZ_CP038467.1"/>
</dbReference>
<protein>
    <submittedName>
        <fullName evidence="6">H+ Antiporter protein</fullName>
    </submittedName>
</protein>
<proteinExistence type="predicted"/>
<feature type="transmembrane region" description="Helical" evidence="4">
    <location>
        <begin position="222"/>
        <end position="249"/>
    </location>
</feature>
<dbReference type="Gene3D" id="1.20.1250.20">
    <property type="entry name" value="MFS general substrate transporter like domains"/>
    <property type="match status" value="1"/>
</dbReference>
<dbReference type="InterPro" id="IPR011701">
    <property type="entry name" value="MFS"/>
</dbReference>
<feature type="transmembrane region" description="Helical" evidence="4">
    <location>
        <begin position="255"/>
        <end position="276"/>
    </location>
</feature>
<feature type="transmembrane region" description="Helical" evidence="4">
    <location>
        <begin position="288"/>
        <end position="305"/>
    </location>
</feature>
<dbReference type="InterPro" id="IPR020846">
    <property type="entry name" value="MFS_dom"/>
</dbReference>
<dbReference type="PANTHER" id="PTHR23542">
    <property type="match status" value="1"/>
</dbReference>
<dbReference type="Pfam" id="PF07690">
    <property type="entry name" value="MFS_1"/>
    <property type="match status" value="1"/>
</dbReference>
<reference evidence="6 7" key="1">
    <citation type="submission" date="2018-06" db="EMBL/GenBank/DDBJ databases">
        <authorList>
            <consortium name="Pathogen Informatics"/>
            <person name="Doyle S."/>
        </authorList>
    </citation>
    <scope>NUCLEOTIDE SEQUENCE [LARGE SCALE GENOMIC DNA]</scope>
    <source>
        <strain evidence="6 7">NCTC11544</strain>
    </source>
</reference>